<feature type="transmembrane region" description="Helical" evidence="1">
    <location>
        <begin position="12"/>
        <end position="35"/>
    </location>
</feature>
<dbReference type="EMBL" id="JWZT01005579">
    <property type="protein sequence ID" value="KII60527.1"/>
    <property type="molecule type" value="Genomic_DNA"/>
</dbReference>
<organism evidence="2 4">
    <name type="scientific">Thelohanellus kitauei</name>
    <name type="common">Myxosporean</name>
    <dbReference type="NCBI Taxonomy" id="669202"/>
    <lineage>
        <taxon>Eukaryota</taxon>
        <taxon>Metazoa</taxon>
        <taxon>Cnidaria</taxon>
        <taxon>Myxozoa</taxon>
        <taxon>Myxosporea</taxon>
        <taxon>Bivalvulida</taxon>
        <taxon>Platysporina</taxon>
        <taxon>Myxobolidae</taxon>
        <taxon>Thelohanellus</taxon>
    </lineage>
</organism>
<dbReference type="Proteomes" id="UP000031668">
    <property type="component" value="Unassembled WGS sequence"/>
</dbReference>
<protein>
    <submittedName>
        <fullName evidence="2">Uncharacterized protein</fullName>
    </submittedName>
</protein>
<accession>A0A0C2IUK8</accession>
<gene>
    <name evidence="2" type="ORF">RF11_05601</name>
    <name evidence="3" type="ORF">RF11_05603</name>
</gene>
<keyword evidence="1" id="KW-0472">Membrane</keyword>
<dbReference type="AlphaFoldDB" id="A0A0C2IUK8"/>
<comment type="caution">
    <text evidence="2">The sequence shown here is derived from an EMBL/GenBank/DDBJ whole genome shotgun (WGS) entry which is preliminary data.</text>
</comment>
<evidence type="ECO:0000313" key="3">
    <source>
        <dbReference type="EMBL" id="KII60529.1"/>
    </source>
</evidence>
<proteinExistence type="predicted"/>
<dbReference type="EMBL" id="JWZT01005579">
    <property type="protein sequence ID" value="KII60529.1"/>
    <property type="molecule type" value="Genomic_DNA"/>
</dbReference>
<keyword evidence="4" id="KW-1185">Reference proteome</keyword>
<keyword evidence="1" id="KW-1133">Transmembrane helix</keyword>
<name>A0A0C2IUK8_THEKT</name>
<evidence type="ECO:0000313" key="4">
    <source>
        <dbReference type="Proteomes" id="UP000031668"/>
    </source>
</evidence>
<keyword evidence="1" id="KW-0812">Transmembrane</keyword>
<reference evidence="2 4" key="1">
    <citation type="journal article" date="2014" name="Genome Biol. Evol.">
        <title>The genome of the myxosporean Thelohanellus kitauei shows adaptations to nutrient acquisition within its fish host.</title>
        <authorList>
            <person name="Yang Y."/>
            <person name="Xiong J."/>
            <person name="Zhou Z."/>
            <person name="Huo F."/>
            <person name="Miao W."/>
            <person name="Ran C."/>
            <person name="Liu Y."/>
            <person name="Zhang J."/>
            <person name="Feng J."/>
            <person name="Wang M."/>
            <person name="Wang M."/>
            <person name="Wang L."/>
            <person name="Yao B."/>
        </authorList>
    </citation>
    <scope>NUCLEOTIDE SEQUENCE [LARGE SCALE GENOMIC DNA]</scope>
    <source>
        <strain evidence="2">Wuqing</strain>
    </source>
</reference>
<sequence>MSQNILEDEIAAAATTYILVVFSRLTLFFAVHIGVSSFAKMDFKFKEDQEMDSQMAVIDNLAILKKWSNSECFAHIPVAMPDHLRLQFAKMCMPKDPHNVSEEESKRFKRLAVSLMEENRKIDPYEELAKKRVESH</sequence>
<evidence type="ECO:0000256" key="1">
    <source>
        <dbReference type="SAM" id="Phobius"/>
    </source>
</evidence>
<evidence type="ECO:0000313" key="2">
    <source>
        <dbReference type="EMBL" id="KII60527.1"/>
    </source>
</evidence>